<gene>
    <name evidence="2" type="ORF">A2619_05795</name>
</gene>
<dbReference type="Pfam" id="PF07157">
    <property type="entry name" value="DNA_circ_N"/>
    <property type="match status" value="1"/>
</dbReference>
<dbReference type="InterPro" id="IPR009826">
    <property type="entry name" value="DNA_circ_N"/>
</dbReference>
<feature type="domain" description="DNA circulation N-terminal" evidence="1">
    <location>
        <begin position="7"/>
        <end position="96"/>
    </location>
</feature>
<dbReference type="Proteomes" id="UP000176815">
    <property type="component" value="Unassembled WGS sequence"/>
</dbReference>
<evidence type="ECO:0000313" key="2">
    <source>
        <dbReference type="EMBL" id="OGC76300.1"/>
    </source>
</evidence>
<dbReference type="EMBL" id="MEWG01000046">
    <property type="protein sequence ID" value="OGC76300.1"/>
    <property type="molecule type" value="Genomic_DNA"/>
</dbReference>
<protein>
    <recommendedName>
        <fullName evidence="1">DNA circulation N-terminal domain-containing protein</fullName>
    </recommendedName>
</protein>
<evidence type="ECO:0000313" key="3">
    <source>
        <dbReference type="Proteomes" id="UP000176815"/>
    </source>
</evidence>
<reference evidence="2 3" key="1">
    <citation type="journal article" date="2016" name="Nat. Commun.">
        <title>Thousands of microbial genomes shed light on interconnected biogeochemical processes in an aquifer system.</title>
        <authorList>
            <person name="Anantharaman K."/>
            <person name="Brown C.T."/>
            <person name="Hug L.A."/>
            <person name="Sharon I."/>
            <person name="Castelle C.J."/>
            <person name="Probst A.J."/>
            <person name="Thomas B.C."/>
            <person name="Singh A."/>
            <person name="Wilkins M.J."/>
            <person name="Karaoz U."/>
            <person name="Brodie E.L."/>
            <person name="Williams K.H."/>
            <person name="Hubbard S.S."/>
            <person name="Banfield J.F."/>
        </authorList>
    </citation>
    <scope>NUCLEOTIDE SEQUENCE [LARGE SCALE GENOMIC DNA]</scope>
</reference>
<sequence length="469" mass="52004">MTWRANLQFASFRGVPFHVLSHEASIGRRNVVHQYPFKDDPYIEDLGLDTDEFTIEGYVIANEENDYDYFSQRNNLITALKQAGPGALKHPYLGEKYVSLVGKARIREMFNEGGIARFTMTFMVTSDAIFPKESIDTSGAVDKASEKLIDTALDSFYEQYDMEDAPAFSLAGMIDDFDSYVSFAKNKVSAMRNASGSSLSYVKSTFDDAREVMLEVVRYPCQVGALVFDCVDSILEVANIVGSGYLGQILGQCSGQIISSRLSSIGDKVNETLGQSMVLSMLGIVGVNDVTGFGTAFNASSGGGSLTTINVSTHSTARQAANRLAFINMTKAMYLAGSVRAAIRSEYRSLSDVEKIKAQIINSIDYMIEKLGDESASDPYKNYGIYVDNRNIYSDIENLRSEFAKAIKQKFINLPYEVEEEISPEGTTILHLAYGKYLDISRDEEVFKRNQPTLKHPGFVLDNVRMLSE</sequence>
<evidence type="ECO:0000259" key="1">
    <source>
        <dbReference type="Pfam" id="PF07157"/>
    </source>
</evidence>
<proteinExistence type="predicted"/>
<organism evidence="2 3">
    <name type="scientific">candidate division WWE3 bacterium RIFOXYD1_FULL_39_9</name>
    <dbReference type="NCBI Taxonomy" id="1802649"/>
    <lineage>
        <taxon>Bacteria</taxon>
        <taxon>Katanobacteria</taxon>
    </lineage>
</organism>
<comment type="caution">
    <text evidence="2">The sequence shown here is derived from an EMBL/GenBank/DDBJ whole genome shotgun (WGS) entry which is preliminary data.</text>
</comment>
<dbReference type="AlphaFoldDB" id="A0A1F4X3L1"/>
<name>A0A1F4X3L1_UNCKA</name>
<accession>A0A1F4X3L1</accession>